<keyword evidence="18" id="KW-1185">Reference proteome</keyword>
<evidence type="ECO:0000256" key="9">
    <source>
        <dbReference type="ARBA" id="ARBA00023004"/>
    </source>
</evidence>
<dbReference type="Gene3D" id="3.30.420.130">
    <property type="entry name" value="Dinitrogenase iron-molybdenum cofactor biosynthesis domain"/>
    <property type="match status" value="1"/>
</dbReference>
<evidence type="ECO:0000313" key="18">
    <source>
        <dbReference type="Proteomes" id="UP000555728"/>
    </source>
</evidence>
<evidence type="ECO:0000313" key="17">
    <source>
        <dbReference type="EMBL" id="MBB4287660.1"/>
    </source>
</evidence>
<dbReference type="NCBIfam" id="TIGR01290">
    <property type="entry name" value="nifB"/>
    <property type="match status" value="1"/>
</dbReference>
<evidence type="ECO:0000256" key="7">
    <source>
        <dbReference type="ARBA" id="ARBA00022691"/>
    </source>
</evidence>
<dbReference type="InterPro" id="IPR036105">
    <property type="entry name" value="DiNase_FeMo-co_biosyn_sf"/>
</dbReference>
<evidence type="ECO:0000256" key="15">
    <source>
        <dbReference type="SAM" id="MobiDB-lite"/>
    </source>
</evidence>
<protein>
    <recommendedName>
        <fullName evidence="5">FeMo cofactor biosynthesis protein NifB</fullName>
    </recommendedName>
    <alternativeName>
        <fullName evidence="14">Nitrogenase cofactor maturase NifB</fullName>
    </alternativeName>
    <alternativeName>
        <fullName evidence="13">Radical SAM assemblase NifB</fullName>
    </alternativeName>
</protein>
<comment type="similarity">
    <text evidence="4">Belongs to the radical SAM superfamily. NifB family.</text>
</comment>
<name>A0A7W6S2F2_9PROT</name>
<accession>A0A7W6S2F2</accession>
<dbReference type="Proteomes" id="UP000555728">
    <property type="component" value="Unassembled WGS sequence"/>
</dbReference>
<dbReference type="SUPFAM" id="SSF53146">
    <property type="entry name" value="Nitrogenase accessory factor-like"/>
    <property type="match status" value="1"/>
</dbReference>
<dbReference type="InterPro" id="IPR034165">
    <property type="entry name" value="NifB_C"/>
</dbReference>
<keyword evidence="8" id="KW-0479">Metal-binding</keyword>
<dbReference type="SFLD" id="SFLDS00029">
    <property type="entry name" value="Radical_SAM"/>
    <property type="match status" value="1"/>
</dbReference>
<evidence type="ECO:0000256" key="1">
    <source>
        <dbReference type="ARBA" id="ARBA00001966"/>
    </source>
</evidence>
<evidence type="ECO:0000256" key="12">
    <source>
        <dbReference type="ARBA" id="ARBA00023239"/>
    </source>
</evidence>
<dbReference type="SFLD" id="SFLDF00281">
    <property type="entry name" value="FeMo_cofactor_biosynthesis_pro"/>
    <property type="match status" value="1"/>
</dbReference>
<keyword evidence="11" id="KW-0535">Nitrogen fixation</keyword>
<evidence type="ECO:0000256" key="14">
    <source>
        <dbReference type="ARBA" id="ARBA00032102"/>
    </source>
</evidence>
<evidence type="ECO:0000256" key="2">
    <source>
        <dbReference type="ARBA" id="ARBA00003522"/>
    </source>
</evidence>
<dbReference type="PROSITE" id="PS51918">
    <property type="entry name" value="RADICAL_SAM"/>
    <property type="match status" value="1"/>
</dbReference>
<reference evidence="17 18" key="1">
    <citation type="submission" date="2020-08" db="EMBL/GenBank/DDBJ databases">
        <title>Genome sequencing of Purple Non-Sulfur Bacteria from various extreme environments.</title>
        <authorList>
            <person name="Mayer M."/>
        </authorList>
    </citation>
    <scope>NUCLEOTIDE SEQUENCE [LARGE SCALE GENOMIC DNA]</scope>
    <source>
        <strain evidence="17 18">JA135</strain>
    </source>
</reference>
<keyword evidence="9" id="KW-0408">Iron</keyword>
<dbReference type="InterPro" id="IPR007197">
    <property type="entry name" value="rSAM"/>
</dbReference>
<dbReference type="SUPFAM" id="SSF102114">
    <property type="entry name" value="Radical SAM enzymes"/>
    <property type="match status" value="1"/>
</dbReference>
<dbReference type="GO" id="GO:0046872">
    <property type="term" value="F:metal ion binding"/>
    <property type="evidence" value="ECO:0007669"/>
    <property type="project" value="UniProtKB-KW"/>
</dbReference>
<organism evidence="17 18">
    <name type="scientific">Roseospira goensis</name>
    <dbReference type="NCBI Taxonomy" id="391922"/>
    <lineage>
        <taxon>Bacteria</taxon>
        <taxon>Pseudomonadati</taxon>
        <taxon>Pseudomonadota</taxon>
        <taxon>Alphaproteobacteria</taxon>
        <taxon>Rhodospirillales</taxon>
        <taxon>Rhodospirillaceae</taxon>
        <taxon>Roseospira</taxon>
    </lineage>
</organism>
<dbReference type="CDD" id="cd01335">
    <property type="entry name" value="Radical_SAM"/>
    <property type="match status" value="1"/>
</dbReference>
<keyword evidence="12" id="KW-0456">Lyase</keyword>
<comment type="caution">
    <text evidence="17">The sequence shown here is derived from an EMBL/GenBank/DDBJ whole genome shotgun (WGS) entry which is preliminary data.</text>
</comment>
<dbReference type="PANTHER" id="PTHR43787">
    <property type="entry name" value="FEMO COFACTOR BIOSYNTHESIS PROTEIN NIFB-RELATED"/>
    <property type="match status" value="1"/>
</dbReference>
<feature type="region of interest" description="Disordered" evidence="15">
    <location>
        <begin position="31"/>
        <end position="59"/>
    </location>
</feature>
<dbReference type="EMBL" id="JACIGI010000045">
    <property type="protein sequence ID" value="MBB4287660.1"/>
    <property type="molecule type" value="Genomic_DNA"/>
</dbReference>
<proteinExistence type="inferred from homology"/>
<dbReference type="Gene3D" id="3.20.20.70">
    <property type="entry name" value="Aldolase class I"/>
    <property type="match status" value="1"/>
</dbReference>
<dbReference type="InterPro" id="IPR058240">
    <property type="entry name" value="rSAM_sf"/>
</dbReference>
<evidence type="ECO:0000256" key="11">
    <source>
        <dbReference type="ARBA" id="ARBA00023231"/>
    </source>
</evidence>
<gene>
    <name evidence="17" type="ORF">GGD88_003415</name>
</gene>
<comment type="function">
    <text evidence="2">Involved in the biosynthesis of the iron-molybdenum cofactor (FeMo-co or M-cluster) found in the dinitrogenase enzyme of the nitrogenase complex in nitrogen-fixing microorganisms. NifB catalyzes the crucial step of radical SAM-dependent carbide insertion that occurs concomitant with the insertion of a 9th sulfur and the rearrangement/coupling of two [4Fe-4S] clusters into a [8Fe-9S-C] cluster, the precursor to the M-cluster.</text>
</comment>
<evidence type="ECO:0000256" key="5">
    <source>
        <dbReference type="ARBA" id="ARBA00021702"/>
    </source>
</evidence>
<evidence type="ECO:0000256" key="3">
    <source>
        <dbReference type="ARBA" id="ARBA00005155"/>
    </source>
</evidence>
<comment type="cofactor">
    <cofactor evidence="1">
        <name>[4Fe-4S] cluster</name>
        <dbReference type="ChEBI" id="CHEBI:49883"/>
    </cofactor>
</comment>
<dbReference type="SMART" id="SM00729">
    <property type="entry name" value="Elp3"/>
    <property type="match status" value="1"/>
</dbReference>
<dbReference type="GO" id="GO:0016829">
    <property type="term" value="F:lyase activity"/>
    <property type="evidence" value="ECO:0007669"/>
    <property type="project" value="UniProtKB-KW"/>
</dbReference>
<evidence type="ECO:0000256" key="13">
    <source>
        <dbReference type="ARBA" id="ARBA00030926"/>
    </source>
</evidence>
<dbReference type="AlphaFoldDB" id="A0A7W6S2F2"/>
<dbReference type="Pfam" id="PF02579">
    <property type="entry name" value="Nitro_FeMo-Co"/>
    <property type="match status" value="1"/>
</dbReference>
<feature type="compositionally biased region" description="Low complexity" evidence="15">
    <location>
        <begin position="31"/>
        <end position="45"/>
    </location>
</feature>
<feature type="domain" description="Radical SAM core" evidence="16">
    <location>
        <begin position="80"/>
        <end position="326"/>
    </location>
</feature>
<dbReference type="Pfam" id="PF04055">
    <property type="entry name" value="Radical_SAM"/>
    <property type="match status" value="1"/>
</dbReference>
<dbReference type="GO" id="GO:0032324">
    <property type="term" value="P:molybdopterin cofactor biosynthetic process"/>
    <property type="evidence" value="ECO:0007669"/>
    <property type="project" value="UniProtKB-ARBA"/>
</dbReference>
<dbReference type="InterPro" id="IPR003731">
    <property type="entry name" value="Di-Nase_FeMo-co_biosynth"/>
</dbReference>
<dbReference type="SFLD" id="SFLDG01068">
    <property type="entry name" value="FeMo_cofactor_biosynthesis_pro"/>
    <property type="match status" value="1"/>
</dbReference>
<dbReference type="GO" id="GO:0051539">
    <property type="term" value="F:4 iron, 4 sulfur cluster binding"/>
    <property type="evidence" value="ECO:0007669"/>
    <property type="project" value="UniProtKB-KW"/>
</dbReference>
<dbReference type="InterPro" id="IPR005980">
    <property type="entry name" value="Nase_CF_NifB"/>
</dbReference>
<keyword evidence="10" id="KW-0411">Iron-sulfur</keyword>
<dbReference type="InterPro" id="IPR013785">
    <property type="entry name" value="Aldolase_TIM"/>
</dbReference>
<evidence type="ECO:0000256" key="10">
    <source>
        <dbReference type="ARBA" id="ARBA00023014"/>
    </source>
</evidence>
<evidence type="ECO:0000256" key="8">
    <source>
        <dbReference type="ARBA" id="ARBA00022723"/>
    </source>
</evidence>
<comment type="pathway">
    <text evidence="3">Cofactor biosynthesis; Fe-Mo cofactor biosynthesis.</text>
</comment>
<keyword evidence="6" id="KW-0004">4Fe-4S</keyword>
<evidence type="ECO:0000256" key="4">
    <source>
        <dbReference type="ARBA" id="ARBA00006804"/>
    </source>
</evidence>
<evidence type="ECO:0000256" key="6">
    <source>
        <dbReference type="ARBA" id="ARBA00022485"/>
    </source>
</evidence>
<dbReference type="InterPro" id="IPR006638">
    <property type="entry name" value="Elp3/MiaA/NifB-like_rSAM"/>
</dbReference>
<dbReference type="PANTHER" id="PTHR43787:SF13">
    <property type="entry name" value="FEMO COFACTOR BIOSYNTHESIS PROTEIN NIFB"/>
    <property type="match status" value="1"/>
</dbReference>
<dbReference type="InterPro" id="IPR000385">
    <property type="entry name" value="MoaA_NifB_PqqE_Fe-S-bd_CS"/>
</dbReference>
<dbReference type="PROSITE" id="PS01305">
    <property type="entry name" value="MOAA_NIFB_PQQE"/>
    <property type="match status" value="1"/>
</dbReference>
<dbReference type="CDD" id="cd00852">
    <property type="entry name" value="NifB"/>
    <property type="match status" value="1"/>
</dbReference>
<dbReference type="UniPathway" id="UPA00782"/>
<dbReference type="RefSeq" id="WP_221237205.1">
    <property type="nucleotide sequence ID" value="NZ_JACIGI010000045.1"/>
</dbReference>
<sequence>MTSLPRIPLEGLTVVASRADLRASLARPAPAAPTAASAASAARPARVPHNKRREARAGTRMDPAVWDRIKEHPCYSEQAHHHFARMHVAVAPGCNIQCNYCNRKHDCANESRPGVVSRRLTPAEAVDHVRAVAARVPQLSVVGIAGPGDALHNAPRTLRTLELVRAALPDLTLCLSTNGLALPDHVAALKALDVHHVTITINALDPAIGAEIYPWVFHDHRRWRGEEAARLLRDRQMEGLARAAEAGLLVKVNSVLIPGINDGHMAALNAAVRAQGAFLHNIMPLISDPAHGTRFGLEGRRGPTPADLHAVRAALGDDARLMRHCRQCRADAVGMLGEDTCQEAAPPADDGARPDPDARAAYRAVVAETRAEHAAAATAADALVGTVARPAATRRLVAVCSRGGGRVNLHFGKATEFHVYAVGADGVRFDGIRRADNYCLGGVGDADRLDAILTTLEGVDAVLCVKVGAGPRRRLEAAGFAVREIPDHAVIETAVADWFAATASVGAVPNDAPAAVRA</sequence>
<keyword evidence="7" id="KW-0949">S-adenosyl-L-methionine</keyword>
<evidence type="ECO:0000259" key="16">
    <source>
        <dbReference type="PROSITE" id="PS51918"/>
    </source>
</evidence>